<keyword evidence="3" id="KW-1185">Reference proteome</keyword>
<feature type="transmembrane region" description="Helical" evidence="1">
    <location>
        <begin position="92"/>
        <end position="113"/>
    </location>
</feature>
<accession>A0A1V8STK0</accession>
<proteinExistence type="predicted"/>
<keyword evidence="1" id="KW-1133">Transmembrane helix</keyword>
<keyword evidence="1" id="KW-0812">Transmembrane</keyword>
<feature type="transmembrane region" description="Helical" evidence="1">
    <location>
        <begin position="119"/>
        <end position="141"/>
    </location>
</feature>
<dbReference type="STRING" id="1507870.A0A1V8STK0"/>
<feature type="transmembrane region" description="Helical" evidence="1">
    <location>
        <begin position="206"/>
        <end position="226"/>
    </location>
</feature>
<evidence type="ECO:0000256" key="1">
    <source>
        <dbReference type="SAM" id="Phobius"/>
    </source>
</evidence>
<feature type="transmembrane region" description="Helical" evidence="1">
    <location>
        <begin position="20"/>
        <end position="39"/>
    </location>
</feature>
<reference evidence="3" key="1">
    <citation type="submission" date="2017-03" db="EMBL/GenBank/DDBJ databases">
        <title>Genomes of endolithic fungi from Antarctica.</title>
        <authorList>
            <person name="Coleine C."/>
            <person name="Masonjones S."/>
            <person name="Stajich J.E."/>
        </authorList>
    </citation>
    <scope>NUCLEOTIDE SEQUENCE [LARGE SCALE GENOMIC DNA]</scope>
    <source>
        <strain evidence="3">CCFEE 5527</strain>
    </source>
</reference>
<protein>
    <submittedName>
        <fullName evidence="2">Uncharacterized protein</fullName>
    </submittedName>
</protein>
<evidence type="ECO:0000313" key="3">
    <source>
        <dbReference type="Proteomes" id="UP000192596"/>
    </source>
</evidence>
<organism evidence="2 3">
    <name type="scientific">Cryoendolithus antarcticus</name>
    <dbReference type="NCBI Taxonomy" id="1507870"/>
    <lineage>
        <taxon>Eukaryota</taxon>
        <taxon>Fungi</taxon>
        <taxon>Dikarya</taxon>
        <taxon>Ascomycota</taxon>
        <taxon>Pezizomycotina</taxon>
        <taxon>Dothideomycetes</taxon>
        <taxon>Dothideomycetidae</taxon>
        <taxon>Cladosporiales</taxon>
        <taxon>Cladosporiaceae</taxon>
        <taxon>Cryoendolithus</taxon>
    </lineage>
</organism>
<evidence type="ECO:0000313" key="2">
    <source>
        <dbReference type="EMBL" id="OQO02364.1"/>
    </source>
</evidence>
<dbReference type="OrthoDB" id="4838853at2759"/>
<dbReference type="AlphaFoldDB" id="A0A1V8STK0"/>
<dbReference type="EMBL" id="NAJO01000028">
    <property type="protein sequence ID" value="OQO02364.1"/>
    <property type="molecule type" value="Genomic_DNA"/>
</dbReference>
<dbReference type="InParanoid" id="A0A1V8STK0"/>
<dbReference type="PANTHER" id="PTHR42024:SF1">
    <property type="entry name" value="AMINO ACID PERMEASE_ SLC12A DOMAIN-CONTAINING PROTEIN"/>
    <property type="match status" value="1"/>
</dbReference>
<name>A0A1V8STK0_9PEZI</name>
<feature type="transmembrane region" description="Helical" evidence="1">
    <location>
        <begin position="45"/>
        <end position="71"/>
    </location>
</feature>
<dbReference type="PANTHER" id="PTHR42024">
    <property type="entry name" value="AMINO ACID PERMEASE_ SLC12A DOMAIN-CONTAINING PROTEIN"/>
    <property type="match status" value="1"/>
</dbReference>
<comment type="caution">
    <text evidence="2">The sequence shown here is derived from an EMBL/GenBank/DDBJ whole genome shotgun (WGS) entry which is preliminary data.</text>
</comment>
<dbReference type="Proteomes" id="UP000192596">
    <property type="component" value="Unassembled WGS sequence"/>
</dbReference>
<sequence length="283" mass="30877">MALPRIQLTLQDHKWAIARAWTILFIASGVLPIVLYFALRYGAHLAIGTVLAITTSIFGIVSFLALLMRSWALLKHDSECRPLVGSRWAMDYFNWSFLACFASVTALVVAGNVTKSIRLVALGLPVILVAVCGQLLLAVLFKYNRILAPFTISSTLKGQPIRSGTYAITEDVVAVDGARGQTYRKQLEARYFASHTVRRLFSQLDLLWGISGVAAGGLTIGLSIGLEDESVAYVLGWTVPWAYAAIMAVATTCLVRKSLIGEKEDEPSTLNELVESPDKRCAV</sequence>
<feature type="transmembrane region" description="Helical" evidence="1">
    <location>
        <begin position="232"/>
        <end position="255"/>
    </location>
</feature>
<keyword evidence="1" id="KW-0472">Membrane</keyword>
<gene>
    <name evidence="2" type="ORF">B0A48_11918</name>
</gene>